<feature type="transmembrane region" description="Helical" evidence="1">
    <location>
        <begin position="371"/>
        <end position="390"/>
    </location>
</feature>
<keyword evidence="3" id="KW-1185">Reference proteome</keyword>
<feature type="transmembrane region" description="Helical" evidence="1">
    <location>
        <begin position="402"/>
        <end position="419"/>
    </location>
</feature>
<name>A0ABT5R5A6_9GAMM</name>
<proteinExistence type="predicted"/>
<evidence type="ECO:0000313" key="2">
    <source>
        <dbReference type="EMBL" id="MDD1795025.1"/>
    </source>
</evidence>
<reference evidence="2" key="1">
    <citation type="submission" date="2021-12" db="EMBL/GenBank/DDBJ databases">
        <title>Enterovibrio ZSDZ35 sp. nov. and Enterovibrio ZSDZ42 sp. nov., isolated from coastal seawater in Qingdao.</title>
        <authorList>
            <person name="Zhang P."/>
        </authorList>
    </citation>
    <scope>NUCLEOTIDE SEQUENCE</scope>
    <source>
        <strain evidence="2">ZSDZ42</strain>
    </source>
</reference>
<accession>A0ABT5R5A6</accession>
<dbReference type="Pfam" id="PF13795">
    <property type="entry name" value="HupE_UreJ_2"/>
    <property type="match status" value="1"/>
</dbReference>
<dbReference type="EMBL" id="JAJUBC010000023">
    <property type="protein sequence ID" value="MDD1795025.1"/>
    <property type="molecule type" value="Genomic_DNA"/>
</dbReference>
<sequence>MTAFKRKRINITCKHIATSILLIFVLFLVNAQNAYAHFTHFEPRIIHVSEKHGGLELLLRMPLPLLLLDKTWRGSDSLQSIPFTYQKKTGEDTQYIVDVSAIEEHFSAFSQLVTDNYSLTHTNRPPSELIVTDIHIFNSDQRKPFSSLEHAEHSFIGGNIVVDADASNLFESSIDVRLLAPTATFDGRYNIDSELGVHLNAIEKLANIVQVHSQQGTSNTYSSIGPLHLSFEPEQNPLGAFINHLGNGVLHILIGLDHVLFVLLIALASTSWLQTLKRATAFTIGHSVTLAMGLYGLTPAGTWFIPAVEILIALTILYAAIAVVTKHQEIFGYMAISFVGLIHGFGFSFILNELVSEAGGLNVLDLIAFNLGIEFGQLIIYGVFAILLLINRRFDPLQRLQLNKWLPFAAILLSVFWVYERSVQLLT</sequence>
<evidence type="ECO:0000313" key="3">
    <source>
        <dbReference type="Proteomes" id="UP001149400"/>
    </source>
</evidence>
<feature type="transmembrane region" description="Helical" evidence="1">
    <location>
        <begin position="331"/>
        <end position="351"/>
    </location>
</feature>
<dbReference type="InterPro" id="IPR032809">
    <property type="entry name" value="Put_HupE_UreJ"/>
</dbReference>
<keyword evidence="1" id="KW-0472">Membrane</keyword>
<organism evidence="2 3">
    <name type="scientific">Enterovibrio gelatinilyticus</name>
    <dbReference type="NCBI Taxonomy" id="2899819"/>
    <lineage>
        <taxon>Bacteria</taxon>
        <taxon>Pseudomonadati</taxon>
        <taxon>Pseudomonadota</taxon>
        <taxon>Gammaproteobacteria</taxon>
        <taxon>Vibrionales</taxon>
        <taxon>Vibrionaceae</taxon>
        <taxon>Enterovibrio</taxon>
    </lineage>
</organism>
<keyword evidence="1" id="KW-0812">Transmembrane</keyword>
<dbReference type="Proteomes" id="UP001149400">
    <property type="component" value="Unassembled WGS sequence"/>
</dbReference>
<evidence type="ECO:0000256" key="1">
    <source>
        <dbReference type="SAM" id="Phobius"/>
    </source>
</evidence>
<feature type="transmembrane region" description="Helical" evidence="1">
    <location>
        <begin position="279"/>
        <end position="297"/>
    </location>
</feature>
<keyword evidence="1" id="KW-1133">Transmembrane helix</keyword>
<protein>
    <submittedName>
        <fullName evidence="2">HupE/UreJ family protein</fullName>
    </submittedName>
</protein>
<gene>
    <name evidence="2" type="ORF">LRP50_17995</name>
</gene>
<feature type="transmembrane region" description="Helical" evidence="1">
    <location>
        <begin position="303"/>
        <end position="324"/>
    </location>
</feature>
<dbReference type="RefSeq" id="WP_274165834.1">
    <property type="nucleotide sequence ID" value="NZ_JAJUBC010000023.1"/>
</dbReference>
<comment type="caution">
    <text evidence="2">The sequence shown here is derived from an EMBL/GenBank/DDBJ whole genome shotgun (WGS) entry which is preliminary data.</text>
</comment>
<feature type="transmembrane region" description="Helical" evidence="1">
    <location>
        <begin position="248"/>
        <end position="267"/>
    </location>
</feature>